<organism evidence="7 8">
    <name type="scientific">Paenibacillus athensensis</name>
    <dbReference type="NCBI Taxonomy" id="1967502"/>
    <lineage>
        <taxon>Bacteria</taxon>
        <taxon>Bacillati</taxon>
        <taxon>Bacillota</taxon>
        <taxon>Bacilli</taxon>
        <taxon>Bacillales</taxon>
        <taxon>Paenibacillaceae</taxon>
        <taxon>Paenibacillus</taxon>
    </lineage>
</organism>
<comment type="caution">
    <text evidence="7">The sequence shown here is derived from an EMBL/GenBank/DDBJ whole genome shotgun (WGS) entry which is preliminary data.</text>
</comment>
<dbReference type="SMART" id="SM00267">
    <property type="entry name" value="GGDEF"/>
    <property type="match status" value="1"/>
</dbReference>
<keyword evidence="2" id="KW-0238">DNA-binding</keyword>
<dbReference type="Pfam" id="PF00990">
    <property type="entry name" value="GGDEF"/>
    <property type="match status" value="1"/>
</dbReference>
<dbReference type="PANTHER" id="PTHR44757:SF2">
    <property type="entry name" value="BIOFILM ARCHITECTURE MAINTENANCE PROTEIN MBAA"/>
    <property type="match status" value="1"/>
</dbReference>
<dbReference type="Gene3D" id="3.40.50.2300">
    <property type="match status" value="2"/>
</dbReference>
<keyword evidence="8" id="KW-1185">Reference proteome</keyword>
<dbReference type="NCBIfam" id="TIGR00229">
    <property type="entry name" value="sensory_box"/>
    <property type="match status" value="1"/>
</dbReference>
<dbReference type="SUPFAM" id="SSF53822">
    <property type="entry name" value="Periplasmic binding protein-like I"/>
    <property type="match status" value="1"/>
</dbReference>
<keyword evidence="3" id="KW-0804">Transcription</keyword>
<dbReference type="InterPro" id="IPR000700">
    <property type="entry name" value="PAS-assoc_C"/>
</dbReference>
<dbReference type="RefSeq" id="WP_134757108.1">
    <property type="nucleotide sequence ID" value="NZ_MYFO02000009.1"/>
</dbReference>
<dbReference type="InterPro" id="IPR035919">
    <property type="entry name" value="EAL_sf"/>
</dbReference>
<dbReference type="PANTHER" id="PTHR44757">
    <property type="entry name" value="DIGUANYLATE CYCLASE DGCP"/>
    <property type="match status" value="1"/>
</dbReference>
<dbReference type="SMART" id="SM00052">
    <property type="entry name" value="EAL"/>
    <property type="match status" value="1"/>
</dbReference>
<feature type="domain" description="PAC" evidence="4">
    <location>
        <begin position="528"/>
        <end position="580"/>
    </location>
</feature>
<dbReference type="InterPro" id="IPR000160">
    <property type="entry name" value="GGDEF_dom"/>
</dbReference>
<dbReference type="PROSITE" id="PS50887">
    <property type="entry name" value="GGDEF"/>
    <property type="match status" value="1"/>
</dbReference>
<dbReference type="InterPro" id="IPR043128">
    <property type="entry name" value="Rev_trsase/Diguanyl_cyclase"/>
</dbReference>
<dbReference type="CDD" id="cd01948">
    <property type="entry name" value="EAL"/>
    <property type="match status" value="1"/>
</dbReference>
<dbReference type="Pfam" id="PF08447">
    <property type="entry name" value="PAS_3"/>
    <property type="match status" value="1"/>
</dbReference>
<evidence type="ECO:0000313" key="8">
    <source>
        <dbReference type="Proteomes" id="UP000298246"/>
    </source>
</evidence>
<dbReference type="AlphaFoldDB" id="A0A4Y8PRY8"/>
<dbReference type="PROSITE" id="PS50883">
    <property type="entry name" value="EAL"/>
    <property type="match status" value="1"/>
</dbReference>
<dbReference type="FunFam" id="3.30.70.270:FF:000001">
    <property type="entry name" value="Diguanylate cyclase domain protein"/>
    <property type="match status" value="1"/>
</dbReference>
<dbReference type="SUPFAM" id="SSF55785">
    <property type="entry name" value="PYP-like sensor domain (PAS domain)"/>
    <property type="match status" value="1"/>
</dbReference>
<proteinExistence type="predicted"/>
<feature type="domain" description="EAL" evidence="5">
    <location>
        <begin position="754"/>
        <end position="1008"/>
    </location>
</feature>
<dbReference type="SUPFAM" id="SSF55073">
    <property type="entry name" value="Nucleotide cyclase"/>
    <property type="match status" value="1"/>
</dbReference>
<dbReference type="Pfam" id="PF00563">
    <property type="entry name" value="EAL"/>
    <property type="match status" value="1"/>
</dbReference>
<dbReference type="CDD" id="cd00130">
    <property type="entry name" value="PAS"/>
    <property type="match status" value="1"/>
</dbReference>
<dbReference type="GO" id="GO:0003677">
    <property type="term" value="F:DNA binding"/>
    <property type="evidence" value="ECO:0007669"/>
    <property type="project" value="UniProtKB-KW"/>
</dbReference>
<dbReference type="SUPFAM" id="SSF141868">
    <property type="entry name" value="EAL domain-like"/>
    <property type="match status" value="1"/>
</dbReference>
<dbReference type="EMBL" id="MYFO01000047">
    <property type="protein sequence ID" value="TFE83546.1"/>
    <property type="molecule type" value="Genomic_DNA"/>
</dbReference>
<dbReference type="CDD" id="cd06267">
    <property type="entry name" value="PBP1_LacI_sugar_binding-like"/>
    <property type="match status" value="1"/>
</dbReference>
<dbReference type="Gene3D" id="2.10.70.100">
    <property type="match status" value="1"/>
</dbReference>
<dbReference type="InterPro" id="IPR028082">
    <property type="entry name" value="Peripla_BP_I"/>
</dbReference>
<dbReference type="Gene3D" id="3.30.450.20">
    <property type="entry name" value="PAS domain"/>
    <property type="match status" value="1"/>
</dbReference>
<evidence type="ECO:0000259" key="5">
    <source>
        <dbReference type="PROSITE" id="PS50883"/>
    </source>
</evidence>
<sequence>MSKPYRIGVMAPYLDGEYFGKIVETVHTVIQEHGAQMFALQTVIEHRLDYTMTYPVAMDHVDAWILILECATKEVLQVLGQTGKPVISLGYHLESIPCHSVMIDNYGGMKSAVLHLIDHGHREIAFIGWLGQYELRERFAGYRDALTERGLPLREELIVELTDNGIEGGEWAARELLKRRVAFTALAAGTDMNAIGFMDAVEAQGWRLPGDLAVVGFDDMDQAATHSIPLTTVRQSFPELSRTAMELLFRMLDGHVHANSLIRLPAELIVRASCGCDHAPDLFPQEDYSSLKKKLLEHQASLNRMSINNYMLVQGLVQATSGEKIDFANLFWNECHWGCLALWEDDEDGGGRHLIIHQTFSQHQDPTPPIGARCRLESFPPIDYLPASTLDGGADHIILHPVISEEHEWGFLALVGPKNRLNRLFSGDIARHSYTILSAALERESLFNRIRTIAEQLEIVSRTTNDGIWDWDLVSNKVEWNSRVRSIFGDLPIPDTSNPNVLLSMIHEDDYPLFVQALEAHYKSNVPFHIELRFLVADGQIKWLFLAGDAVRDDSGKPIRMIGSVTDITAKKEDEQKITQLAYHDALTGLPNRLLFHKRLDLCMSQSNRYKFKLAVLLIDLDRFKNINDTLGHQAGDKLLQHVAQKLNISVRECDTIARLGGDEFIILLTHLHDLREMSKITERILTNLNAPFLLEDQEIRISGSIGVSLYPDHATNADSLIKYADIAMYTAKENGRGQVEIYTPDLSSKALQRFELENSLRKAIERGEFSLHYQPQIDLRTGRFFGIEALIRWHSPDKGMIPPMDFIPLAEEMGLIVPIGTWVLRQACLQVKEWLGSGLPPMIISVNISAQQFHMDNFVQMVKEVLAETGVAPAHLCLEITETTAIRNIERSVQMLSELVEMGIHIAIDDFGTGYSSLGVLKRLPVHTVKIDKSFIRDMTEDDENAAIVKAIIAMSHSLGLSVTAEGVEIHQQLDNLRSLDCDFIQGYYIGKPMPSEQFTSFYHQYLAEPLADGEASAAEA</sequence>
<dbReference type="InterPro" id="IPR013655">
    <property type="entry name" value="PAS_fold_3"/>
</dbReference>
<evidence type="ECO:0008006" key="9">
    <source>
        <dbReference type="Google" id="ProtNLM"/>
    </source>
</evidence>
<dbReference type="InterPro" id="IPR001633">
    <property type="entry name" value="EAL_dom"/>
</dbReference>
<keyword evidence="1" id="KW-0805">Transcription regulation</keyword>
<dbReference type="NCBIfam" id="TIGR00254">
    <property type="entry name" value="GGDEF"/>
    <property type="match status" value="1"/>
</dbReference>
<evidence type="ECO:0000256" key="3">
    <source>
        <dbReference type="ARBA" id="ARBA00023163"/>
    </source>
</evidence>
<dbReference type="InterPro" id="IPR052155">
    <property type="entry name" value="Biofilm_reg_signaling"/>
</dbReference>
<evidence type="ECO:0000313" key="7">
    <source>
        <dbReference type="EMBL" id="TFE83546.1"/>
    </source>
</evidence>
<dbReference type="Proteomes" id="UP000298246">
    <property type="component" value="Unassembled WGS sequence"/>
</dbReference>
<name>A0A4Y8PRY8_9BACL</name>
<dbReference type="Gene3D" id="3.20.20.450">
    <property type="entry name" value="EAL domain"/>
    <property type="match status" value="1"/>
</dbReference>
<dbReference type="InterPro" id="IPR029787">
    <property type="entry name" value="Nucleotide_cyclase"/>
</dbReference>
<protein>
    <recommendedName>
        <fullName evidence="9">Diguanylate cyclase</fullName>
    </recommendedName>
</protein>
<dbReference type="SMART" id="SM00086">
    <property type="entry name" value="PAC"/>
    <property type="match status" value="1"/>
</dbReference>
<evidence type="ECO:0000256" key="1">
    <source>
        <dbReference type="ARBA" id="ARBA00023015"/>
    </source>
</evidence>
<dbReference type="PROSITE" id="PS50113">
    <property type="entry name" value="PAC"/>
    <property type="match status" value="1"/>
</dbReference>
<feature type="domain" description="GGDEF" evidence="6">
    <location>
        <begin position="612"/>
        <end position="745"/>
    </location>
</feature>
<dbReference type="CDD" id="cd01949">
    <property type="entry name" value="GGDEF"/>
    <property type="match status" value="1"/>
</dbReference>
<evidence type="ECO:0000259" key="4">
    <source>
        <dbReference type="PROSITE" id="PS50113"/>
    </source>
</evidence>
<dbReference type="InterPro" id="IPR046335">
    <property type="entry name" value="LacI/GalR-like_sensor"/>
</dbReference>
<dbReference type="Gene3D" id="3.30.70.270">
    <property type="match status" value="1"/>
</dbReference>
<evidence type="ECO:0000256" key="2">
    <source>
        <dbReference type="ARBA" id="ARBA00023125"/>
    </source>
</evidence>
<dbReference type="InterPro" id="IPR000014">
    <property type="entry name" value="PAS"/>
</dbReference>
<reference evidence="7 8" key="1">
    <citation type="submission" date="2017-03" db="EMBL/GenBank/DDBJ databases">
        <title>Isolation of Levoglucosan Utilizing Bacteria.</title>
        <authorList>
            <person name="Arya A.S."/>
        </authorList>
    </citation>
    <scope>NUCLEOTIDE SEQUENCE [LARGE SCALE GENOMIC DNA]</scope>
    <source>
        <strain evidence="7 8">MEC069</strain>
    </source>
</reference>
<dbReference type="Pfam" id="PF13377">
    <property type="entry name" value="Peripla_BP_3"/>
    <property type="match status" value="1"/>
</dbReference>
<dbReference type="FunFam" id="3.20.20.450:FF:000001">
    <property type="entry name" value="Cyclic di-GMP phosphodiesterase yahA"/>
    <property type="match status" value="1"/>
</dbReference>
<dbReference type="InterPro" id="IPR001610">
    <property type="entry name" value="PAC"/>
</dbReference>
<gene>
    <name evidence="7" type="ORF">B5M42_22745</name>
</gene>
<accession>A0A4Y8PRY8</accession>
<evidence type="ECO:0000259" key="6">
    <source>
        <dbReference type="PROSITE" id="PS50887"/>
    </source>
</evidence>
<dbReference type="InterPro" id="IPR035965">
    <property type="entry name" value="PAS-like_dom_sf"/>
</dbReference>
<dbReference type="OrthoDB" id="9759607at2"/>